<dbReference type="AlphaFoldDB" id="A0A3S5ACX4"/>
<organism evidence="1 2">
    <name type="scientific">Protopolystoma xenopodis</name>
    <dbReference type="NCBI Taxonomy" id="117903"/>
    <lineage>
        <taxon>Eukaryota</taxon>
        <taxon>Metazoa</taxon>
        <taxon>Spiralia</taxon>
        <taxon>Lophotrochozoa</taxon>
        <taxon>Platyhelminthes</taxon>
        <taxon>Monogenea</taxon>
        <taxon>Polyopisthocotylea</taxon>
        <taxon>Polystomatidea</taxon>
        <taxon>Polystomatidae</taxon>
        <taxon>Protopolystoma</taxon>
    </lineage>
</organism>
<gene>
    <name evidence="1" type="ORF">PXEA_LOCUS27132</name>
</gene>
<dbReference type="Proteomes" id="UP000784294">
    <property type="component" value="Unassembled WGS sequence"/>
</dbReference>
<sequence length="54" mass="6088">MPHDDHILQTSVLPSAFHVLLSKFGWRATMDRFKFLNPPPPSAHASFEDLSLLA</sequence>
<proteinExistence type="predicted"/>
<keyword evidence="2" id="KW-1185">Reference proteome</keyword>
<comment type="caution">
    <text evidence="1">The sequence shown here is derived from an EMBL/GenBank/DDBJ whole genome shotgun (WGS) entry which is preliminary data.</text>
</comment>
<protein>
    <submittedName>
        <fullName evidence="1">Uncharacterized protein</fullName>
    </submittedName>
</protein>
<evidence type="ECO:0000313" key="2">
    <source>
        <dbReference type="Proteomes" id="UP000784294"/>
    </source>
</evidence>
<dbReference type="EMBL" id="CAAALY010246228">
    <property type="protein sequence ID" value="VEL33692.1"/>
    <property type="molecule type" value="Genomic_DNA"/>
</dbReference>
<accession>A0A3S5ACX4</accession>
<evidence type="ECO:0000313" key="1">
    <source>
        <dbReference type="EMBL" id="VEL33692.1"/>
    </source>
</evidence>
<name>A0A3S5ACX4_9PLAT</name>
<reference evidence="1" key="1">
    <citation type="submission" date="2018-11" db="EMBL/GenBank/DDBJ databases">
        <authorList>
            <consortium name="Pathogen Informatics"/>
        </authorList>
    </citation>
    <scope>NUCLEOTIDE SEQUENCE</scope>
</reference>